<dbReference type="PANTHER" id="PTHR35011">
    <property type="entry name" value="2,3-DIKETO-L-GULONATE TRAP TRANSPORTER SMALL PERMEASE PROTEIN YIAM"/>
    <property type="match status" value="1"/>
</dbReference>
<evidence type="ECO:0000256" key="3">
    <source>
        <dbReference type="ARBA" id="ARBA00022475"/>
    </source>
</evidence>
<dbReference type="GO" id="GO:0005886">
    <property type="term" value="C:plasma membrane"/>
    <property type="evidence" value="ECO:0007669"/>
    <property type="project" value="UniProtKB-SubCell"/>
</dbReference>
<keyword evidence="2" id="KW-0813">Transport</keyword>
<feature type="region of interest" description="Disordered" evidence="9">
    <location>
        <begin position="1"/>
        <end position="40"/>
    </location>
</feature>
<evidence type="ECO:0000256" key="6">
    <source>
        <dbReference type="ARBA" id="ARBA00022989"/>
    </source>
</evidence>
<dbReference type="GO" id="GO:0015740">
    <property type="term" value="P:C4-dicarboxylate transport"/>
    <property type="evidence" value="ECO:0007669"/>
    <property type="project" value="TreeGrafter"/>
</dbReference>
<dbReference type="EMBL" id="RDBF01000001">
    <property type="protein sequence ID" value="RLV57138.1"/>
    <property type="molecule type" value="Genomic_DNA"/>
</dbReference>
<keyword evidence="13" id="KW-1185">Reference proteome</keyword>
<dbReference type="Pfam" id="PF04290">
    <property type="entry name" value="DctQ"/>
    <property type="match status" value="1"/>
</dbReference>
<dbReference type="AlphaFoldDB" id="A0A3L8PRX2"/>
<comment type="caution">
    <text evidence="12">The sequence shown here is derived from an EMBL/GenBank/DDBJ whole genome shotgun (WGS) entry which is preliminary data.</text>
</comment>
<keyword evidence="4" id="KW-0997">Cell inner membrane</keyword>
<feature type="compositionally biased region" description="Low complexity" evidence="9">
    <location>
        <begin position="17"/>
        <end position="26"/>
    </location>
</feature>
<evidence type="ECO:0000256" key="2">
    <source>
        <dbReference type="ARBA" id="ARBA00022448"/>
    </source>
</evidence>
<keyword evidence="6 10" id="KW-1133">Transmembrane helix</keyword>
<comment type="similarity">
    <text evidence="8">Belongs to the TRAP transporter small permease family.</text>
</comment>
<evidence type="ECO:0000256" key="9">
    <source>
        <dbReference type="SAM" id="MobiDB-lite"/>
    </source>
</evidence>
<evidence type="ECO:0000256" key="7">
    <source>
        <dbReference type="ARBA" id="ARBA00023136"/>
    </source>
</evidence>
<dbReference type="Proteomes" id="UP000282515">
    <property type="component" value="Unassembled WGS sequence"/>
</dbReference>
<evidence type="ECO:0000256" key="4">
    <source>
        <dbReference type="ARBA" id="ARBA00022519"/>
    </source>
</evidence>
<dbReference type="PANTHER" id="PTHR35011:SF10">
    <property type="entry name" value="TRAP TRANSPORTER SMALL PERMEASE PROTEIN"/>
    <property type="match status" value="1"/>
</dbReference>
<gene>
    <name evidence="12" type="ORF">D9V41_00300</name>
</gene>
<accession>A0A3L8PRX2</accession>
<feature type="compositionally biased region" description="Basic residues" evidence="9">
    <location>
        <begin position="1"/>
        <end position="16"/>
    </location>
</feature>
<feature type="transmembrane region" description="Helical" evidence="10">
    <location>
        <begin position="96"/>
        <end position="115"/>
    </location>
</feature>
<keyword evidence="7 10" id="KW-0472">Membrane</keyword>
<organism evidence="12 13">
    <name type="scientific">Aeromicrobium phragmitis</name>
    <dbReference type="NCBI Taxonomy" id="2478914"/>
    <lineage>
        <taxon>Bacteria</taxon>
        <taxon>Bacillati</taxon>
        <taxon>Actinomycetota</taxon>
        <taxon>Actinomycetes</taxon>
        <taxon>Propionibacteriales</taxon>
        <taxon>Nocardioidaceae</taxon>
        <taxon>Aeromicrobium</taxon>
    </lineage>
</organism>
<dbReference type="InterPro" id="IPR007387">
    <property type="entry name" value="TRAP_DctQ"/>
</dbReference>
<name>A0A3L8PRX2_9ACTN</name>
<reference evidence="12 13" key="1">
    <citation type="submission" date="2018-10" db="EMBL/GenBank/DDBJ databases">
        <title>Aeromicrobium sp. 9W16Y-2 whole genome shotgun sequence.</title>
        <authorList>
            <person name="Li F."/>
        </authorList>
    </citation>
    <scope>NUCLEOTIDE SEQUENCE [LARGE SCALE GENOMIC DNA]</scope>
    <source>
        <strain evidence="12 13">9W16Y-2</strain>
    </source>
</reference>
<sequence length="225" mass="24604">MRRSRASRTRSGRARSRSSVPTSWSSFARSRRLPRRPRVSDQASRRVPVLDAAVNGLDRVLRVLLTVAFGAILVVTLVQIAGRNGLLSTMTGADEIARYLMVVTTFLAIPVLTKGRLHIAVDALSHYLPAGVPQVWLHRVIFAIEGAFYLFFANFAVLVVGNYQRTGQTSAELSIPLSWPMLAIVTGAVLGGLVSLALLVRTFLRAEEYADKSRQGFPGAERTDG</sequence>
<dbReference type="InterPro" id="IPR055348">
    <property type="entry name" value="DctQ"/>
</dbReference>
<protein>
    <submittedName>
        <fullName evidence="12">TRAP transporter small permease</fullName>
    </submittedName>
</protein>
<evidence type="ECO:0000313" key="13">
    <source>
        <dbReference type="Proteomes" id="UP000282515"/>
    </source>
</evidence>
<evidence type="ECO:0000256" key="1">
    <source>
        <dbReference type="ARBA" id="ARBA00004429"/>
    </source>
</evidence>
<proteinExistence type="inferred from homology"/>
<dbReference type="OrthoDB" id="2085311at2"/>
<dbReference type="GO" id="GO:0022857">
    <property type="term" value="F:transmembrane transporter activity"/>
    <property type="evidence" value="ECO:0007669"/>
    <property type="project" value="TreeGrafter"/>
</dbReference>
<evidence type="ECO:0000256" key="10">
    <source>
        <dbReference type="SAM" id="Phobius"/>
    </source>
</evidence>
<evidence type="ECO:0000313" key="12">
    <source>
        <dbReference type="EMBL" id="RLV57138.1"/>
    </source>
</evidence>
<evidence type="ECO:0000256" key="8">
    <source>
        <dbReference type="ARBA" id="ARBA00038436"/>
    </source>
</evidence>
<keyword evidence="3" id="KW-1003">Cell membrane</keyword>
<feature type="transmembrane region" description="Helical" evidence="10">
    <location>
        <begin position="60"/>
        <end position="81"/>
    </location>
</feature>
<feature type="domain" description="Tripartite ATP-independent periplasmic transporters DctQ component" evidence="11">
    <location>
        <begin position="72"/>
        <end position="203"/>
    </location>
</feature>
<evidence type="ECO:0000259" key="11">
    <source>
        <dbReference type="Pfam" id="PF04290"/>
    </source>
</evidence>
<comment type="subcellular location">
    <subcellularLocation>
        <location evidence="1">Cell inner membrane</location>
        <topology evidence="1">Multi-pass membrane protein</topology>
    </subcellularLocation>
</comment>
<keyword evidence="5 10" id="KW-0812">Transmembrane</keyword>
<evidence type="ECO:0000256" key="5">
    <source>
        <dbReference type="ARBA" id="ARBA00022692"/>
    </source>
</evidence>
<feature type="transmembrane region" description="Helical" evidence="10">
    <location>
        <begin position="136"/>
        <end position="161"/>
    </location>
</feature>
<feature type="transmembrane region" description="Helical" evidence="10">
    <location>
        <begin position="181"/>
        <end position="204"/>
    </location>
</feature>